<comment type="caution">
    <text evidence="1">The sequence shown here is derived from an EMBL/GenBank/DDBJ whole genome shotgun (WGS) entry which is preliminary data.</text>
</comment>
<dbReference type="AlphaFoldDB" id="A0A8S4A8M7"/>
<evidence type="ECO:0000313" key="2">
    <source>
        <dbReference type="Proteomes" id="UP000677803"/>
    </source>
</evidence>
<name>A0A8S4A8M7_9TELE</name>
<proteinExistence type="predicted"/>
<keyword evidence="2" id="KW-1185">Reference proteome</keyword>
<organism evidence="1 2">
    <name type="scientific">Menidia menidia</name>
    <name type="common">Atlantic silverside</name>
    <dbReference type="NCBI Taxonomy" id="238744"/>
    <lineage>
        <taxon>Eukaryota</taxon>
        <taxon>Metazoa</taxon>
        <taxon>Chordata</taxon>
        <taxon>Craniata</taxon>
        <taxon>Vertebrata</taxon>
        <taxon>Euteleostomi</taxon>
        <taxon>Actinopterygii</taxon>
        <taxon>Neopterygii</taxon>
        <taxon>Teleostei</taxon>
        <taxon>Neoteleostei</taxon>
        <taxon>Acanthomorphata</taxon>
        <taxon>Ovalentaria</taxon>
        <taxon>Atherinomorphae</taxon>
        <taxon>Atheriniformes</taxon>
        <taxon>Atherinopsidae</taxon>
        <taxon>Menidiinae</taxon>
        <taxon>Menidia</taxon>
    </lineage>
</organism>
<dbReference type="EMBL" id="CAJRST010000002">
    <property type="protein sequence ID" value="CAG5862977.1"/>
    <property type="molecule type" value="Genomic_DNA"/>
</dbReference>
<reference evidence="1" key="1">
    <citation type="submission" date="2021-05" db="EMBL/GenBank/DDBJ databases">
        <authorList>
            <person name="Tigano A."/>
        </authorList>
    </citation>
    <scope>NUCLEOTIDE SEQUENCE</scope>
</reference>
<evidence type="ECO:0000313" key="1">
    <source>
        <dbReference type="EMBL" id="CAG5862977.1"/>
    </source>
</evidence>
<protein>
    <submittedName>
        <fullName evidence="1">(Atlantic silverside) hypothetical protein</fullName>
    </submittedName>
</protein>
<dbReference type="Proteomes" id="UP000677803">
    <property type="component" value="Unassembled WGS sequence"/>
</dbReference>
<gene>
    <name evidence="1" type="ORF">MMEN_LOCUS1294</name>
</gene>
<dbReference type="OrthoDB" id="3247158at2759"/>
<sequence>MDGRHAGCMRLQMVSSQCRAPLARQATVKGSASTPQRSPASRRVFRTRYKMVARLSPGTGHPLPYNPALSWRAKRIQSARTFLQSRLRAPPDRRQSPAQRWTGSGMRWIRGSLYRVSANKLSRTVTSSMSINRTAEIEALPPVELVTSIPTQALTALAASSRNVHQVSVQPEL</sequence>
<accession>A0A8S4A8M7</accession>